<evidence type="ECO:0000313" key="4">
    <source>
        <dbReference type="EMBL" id="ALG08522.1"/>
    </source>
</evidence>
<dbReference type="InterPro" id="IPR029069">
    <property type="entry name" value="HotDog_dom_sf"/>
</dbReference>
<proteinExistence type="predicted"/>
<dbReference type="RefSeq" id="WP_054290429.1">
    <property type="nucleotide sequence ID" value="NZ_CP012752.1"/>
</dbReference>
<dbReference type="Pfam" id="PF13622">
    <property type="entry name" value="4HBT_3"/>
    <property type="match status" value="1"/>
</dbReference>
<dbReference type="AlphaFoldDB" id="A0A0N9I1G1"/>
<gene>
    <name evidence="4" type="ORF">AOZ06_17800</name>
</gene>
<dbReference type="EMBL" id="CP012752">
    <property type="protein sequence ID" value="ALG08522.1"/>
    <property type="molecule type" value="Genomic_DNA"/>
</dbReference>
<dbReference type="KEGG" id="kphy:AOZ06_17800"/>
<sequence>MAETAFYQDLGDGRYASSPATAGPWSPRTQHAGPPSALLGRALRRFGGRTDLRVARITLEIPKPVPVGEVRVDVRALRSGKRTDLLEGELLADGEPVMLARAWRMAPSPDHTPEVRRQPPPPAVPGPQPDHGLSGAHNDGYLSAIEWRFLDGGTFDTPGPGAAWARQRIPLVEGEKDTALSRVLTLADASWAIGFEIDHRHQFVINTDVTVALHRDPVGEWFCMRTSTTTSPGGSGLAVGQLSDENGDCGRIMQTVFIG</sequence>
<evidence type="ECO:0000313" key="5">
    <source>
        <dbReference type="Proteomes" id="UP000063699"/>
    </source>
</evidence>
<evidence type="ECO:0000259" key="3">
    <source>
        <dbReference type="Pfam" id="PF20789"/>
    </source>
</evidence>
<feature type="compositionally biased region" description="Pro residues" evidence="1">
    <location>
        <begin position="118"/>
        <end position="128"/>
    </location>
</feature>
<feature type="domain" description="Acyl-CoA thioesterase-like N-terminal HotDog" evidence="2">
    <location>
        <begin position="22"/>
        <end position="105"/>
    </location>
</feature>
<feature type="domain" description="Acyl-CoA thioesterase-like C-terminal" evidence="3">
    <location>
        <begin position="132"/>
        <end position="256"/>
    </location>
</feature>
<evidence type="ECO:0000259" key="2">
    <source>
        <dbReference type="Pfam" id="PF13622"/>
    </source>
</evidence>
<dbReference type="Proteomes" id="UP000063699">
    <property type="component" value="Chromosome"/>
</dbReference>
<name>A0A0N9I1G1_9PSEU</name>
<dbReference type="OrthoDB" id="1413770at2"/>
<dbReference type="Gene3D" id="2.40.160.210">
    <property type="entry name" value="Acyl-CoA thioesterase, double hotdog domain"/>
    <property type="match status" value="1"/>
</dbReference>
<dbReference type="InterPro" id="IPR049450">
    <property type="entry name" value="ACOT8-like_C"/>
</dbReference>
<evidence type="ECO:0000256" key="1">
    <source>
        <dbReference type="SAM" id="MobiDB-lite"/>
    </source>
</evidence>
<dbReference type="STRING" id="860235.AOZ06_17800"/>
<dbReference type="InterPro" id="IPR049449">
    <property type="entry name" value="TesB_ACOT8-like_N"/>
</dbReference>
<dbReference type="Pfam" id="PF20789">
    <property type="entry name" value="4HBT_3C"/>
    <property type="match status" value="1"/>
</dbReference>
<accession>A0A0N9I1G1</accession>
<dbReference type="InterPro" id="IPR042171">
    <property type="entry name" value="Acyl-CoA_hotdog"/>
</dbReference>
<keyword evidence="5" id="KW-1185">Reference proteome</keyword>
<protein>
    <submittedName>
        <fullName evidence="4">TesB-like acyl-CoA thioesterase 5</fullName>
    </submittedName>
</protein>
<feature type="region of interest" description="Disordered" evidence="1">
    <location>
        <begin position="107"/>
        <end position="137"/>
    </location>
</feature>
<reference evidence="4 5" key="1">
    <citation type="submission" date="2015-07" db="EMBL/GenBank/DDBJ databases">
        <title>Genome sequencing of Kibdelosporangium phytohabitans.</title>
        <authorList>
            <person name="Qin S."/>
            <person name="Xing K."/>
        </authorList>
    </citation>
    <scope>NUCLEOTIDE SEQUENCE [LARGE SCALE GENOMIC DNA]</scope>
    <source>
        <strain evidence="4 5">KLBMP1111</strain>
    </source>
</reference>
<dbReference type="SUPFAM" id="SSF54637">
    <property type="entry name" value="Thioesterase/thiol ester dehydrase-isomerase"/>
    <property type="match status" value="2"/>
</dbReference>
<organism evidence="4 5">
    <name type="scientific">Kibdelosporangium phytohabitans</name>
    <dbReference type="NCBI Taxonomy" id="860235"/>
    <lineage>
        <taxon>Bacteria</taxon>
        <taxon>Bacillati</taxon>
        <taxon>Actinomycetota</taxon>
        <taxon>Actinomycetes</taxon>
        <taxon>Pseudonocardiales</taxon>
        <taxon>Pseudonocardiaceae</taxon>
        <taxon>Kibdelosporangium</taxon>
    </lineage>
</organism>